<dbReference type="OrthoDB" id="2735536at2759"/>
<gene>
    <name evidence="1" type="ORF">CRHIZ90672A_00005922</name>
</gene>
<evidence type="ECO:0000313" key="1">
    <source>
        <dbReference type="EMBL" id="CAH0040463.1"/>
    </source>
</evidence>
<organism evidence="1 2">
    <name type="scientific">Clonostachys rhizophaga</name>
    <dbReference type="NCBI Taxonomy" id="160324"/>
    <lineage>
        <taxon>Eukaryota</taxon>
        <taxon>Fungi</taxon>
        <taxon>Dikarya</taxon>
        <taxon>Ascomycota</taxon>
        <taxon>Pezizomycotina</taxon>
        <taxon>Sordariomycetes</taxon>
        <taxon>Hypocreomycetidae</taxon>
        <taxon>Hypocreales</taxon>
        <taxon>Bionectriaceae</taxon>
        <taxon>Clonostachys</taxon>
    </lineage>
</organism>
<evidence type="ECO:0000313" key="2">
    <source>
        <dbReference type="Proteomes" id="UP000696573"/>
    </source>
</evidence>
<dbReference type="EMBL" id="CABFNQ020000762">
    <property type="protein sequence ID" value="CAH0040463.1"/>
    <property type="molecule type" value="Genomic_DNA"/>
</dbReference>
<sequence length="127" mass="14576">MLTLYNNSLGEFLLLRSQGPIWARCESFWRETMGSCKCHLCRQSGTSMCRTQVDYMLSLCWLLLFKMSAFSHSPKRTKILDSLENESRDLADIKPLKRAEALLKEYFGKSGWTELEDPLADAILAMS</sequence>
<comment type="caution">
    <text evidence="1">The sequence shown here is derived from an EMBL/GenBank/DDBJ whole genome shotgun (WGS) entry which is preliminary data.</text>
</comment>
<protein>
    <submittedName>
        <fullName evidence="1">Uncharacterized protein</fullName>
    </submittedName>
</protein>
<keyword evidence="2" id="KW-1185">Reference proteome</keyword>
<name>A0A9N9W1J1_9HYPO</name>
<dbReference type="Proteomes" id="UP000696573">
    <property type="component" value="Unassembled WGS sequence"/>
</dbReference>
<dbReference type="AlphaFoldDB" id="A0A9N9W1J1"/>
<reference evidence="1" key="1">
    <citation type="submission" date="2021-10" db="EMBL/GenBank/DDBJ databases">
        <authorList>
            <person name="Piombo E."/>
        </authorList>
    </citation>
    <scope>NUCLEOTIDE SEQUENCE</scope>
</reference>
<proteinExistence type="predicted"/>
<accession>A0A9N9W1J1</accession>